<comment type="caution">
    <text evidence="1">The sequence shown here is derived from an EMBL/GenBank/DDBJ whole genome shotgun (WGS) entry which is preliminary data.</text>
</comment>
<name>A0ABR2XW68_9PEZI</name>
<keyword evidence="2" id="KW-1185">Reference proteome</keyword>
<proteinExistence type="predicted"/>
<reference evidence="1 2" key="1">
    <citation type="submission" date="2024-02" db="EMBL/GenBank/DDBJ databases">
        <title>First draft genome assembly of two strains of Seiridium cardinale.</title>
        <authorList>
            <person name="Emiliani G."/>
            <person name="Scali E."/>
        </authorList>
    </citation>
    <scope>NUCLEOTIDE SEQUENCE [LARGE SCALE GENOMIC DNA]</scope>
    <source>
        <strain evidence="1 2">BM-138-000479</strain>
    </source>
</reference>
<dbReference type="Proteomes" id="UP001465668">
    <property type="component" value="Unassembled WGS sequence"/>
</dbReference>
<sequence>MLYAYDQAIGSTSAYWL</sequence>
<evidence type="ECO:0000313" key="2">
    <source>
        <dbReference type="Proteomes" id="UP001465668"/>
    </source>
</evidence>
<accession>A0ABR2XW68</accession>
<dbReference type="EMBL" id="JARVKM010000018">
    <property type="protein sequence ID" value="KAK9778011.1"/>
    <property type="molecule type" value="Genomic_DNA"/>
</dbReference>
<protein>
    <submittedName>
        <fullName evidence="1">Uncharacterized protein</fullName>
    </submittedName>
</protein>
<organism evidence="1 2">
    <name type="scientific">Seiridium cardinale</name>
    <dbReference type="NCBI Taxonomy" id="138064"/>
    <lineage>
        <taxon>Eukaryota</taxon>
        <taxon>Fungi</taxon>
        <taxon>Dikarya</taxon>
        <taxon>Ascomycota</taxon>
        <taxon>Pezizomycotina</taxon>
        <taxon>Sordariomycetes</taxon>
        <taxon>Xylariomycetidae</taxon>
        <taxon>Amphisphaeriales</taxon>
        <taxon>Sporocadaceae</taxon>
        <taxon>Seiridium</taxon>
    </lineage>
</organism>
<evidence type="ECO:0000313" key="1">
    <source>
        <dbReference type="EMBL" id="KAK9778011.1"/>
    </source>
</evidence>
<gene>
    <name evidence="1" type="ORF">SCAR479_05337</name>
</gene>